<keyword evidence="2" id="KW-1185">Reference proteome</keyword>
<proteinExistence type="predicted"/>
<gene>
    <name evidence="1" type="ORF">T458_25225</name>
</gene>
<dbReference type="AlphaFoldDB" id="V6LZY1"/>
<dbReference type="EMBL" id="AYJU01000018">
    <property type="protein sequence ID" value="EST51692.1"/>
    <property type="molecule type" value="Genomic_DNA"/>
</dbReference>
<dbReference type="HOGENOM" id="CLU_1445103_0_0_9"/>
<dbReference type="PATRIC" id="fig|1408254.3.peg.4934"/>
<comment type="caution">
    <text evidence="1">The sequence shown here is derived from an EMBL/GenBank/DDBJ whole genome shotgun (WGS) entry which is preliminary data.</text>
</comment>
<dbReference type="STRING" id="1408254.T458_25225"/>
<name>V6LZY1_9BACL</name>
<protein>
    <submittedName>
        <fullName evidence="1">Uncharacterized protein</fullName>
    </submittedName>
</protein>
<evidence type="ECO:0000313" key="2">
    <source>
        <dbReference type="Proteomes" id="UP000017973"/>
    </source>
</evidence>
<sequence length="197" mass="22080">MGINLLSISTLLFFLLIGLFVVDTDLAMQKKQEVKTLLELANHHASFAVDPVLKTEGVIDLIEEEALIRFAERMRENGSYLMEAASFIPAANSVTTDPIPFVRHYIDFRSWRQDWELHLRYDGSALAVERINPGARNPDGGRLRILVTTKQGEVLQLAPKTMVGPSHVVVAYVDERPFLSTLPGHAFPVVSVEEVKR</sequence>
<organism evidence="1 2">
    <name type="scientific">Brevibacillus panacihumi W25</name>
    <dbReference type="NCBI Taxonomy" id="1408254"/>
    <lineage>
        <taxon>Bacteria</taxon>
        <taxon>Bacillati</taxon>
        <taxon>Bacillota</taxon>
        <taxon>Bacilli</taxon>
        <taxon>Bacillales</taxon>
        <taxon>Paenibacillaceae</taxon>
        <taxon>Brevibacillus</taxon>
    </lineage>
</organism>
<accession>V6LZY1</accession>
<evidence type="ECO:0000313" key="1">
    <source>
        <dbReference type="EMBL" id="EST51692.1"/>
    </source>
</evidence>
<dbReference type="RefSeq" id="WP_023558835.1">
    <property type="nucleotide sequence ID" value="NZ_KI629786.1"/>
</dbReference>
<dbReference type="Proteomes" id="UP000017973">
    <property type="component" value="Unassembled WGS sequence"/>
</dbReference>
<reference evidence="1 2" key="1">
    <citation type="journal article" date="2014" name="Genome Announc.">
        <title>Draft Genome Sequence of Brevibacillus panacihumi Strain W25, a Halotolerant Hydrocarbon-Degrading Bacterium.</title>
        <authorList>
            <person name="Wang X."/>
            <person name="Jin D."/>
            <person name="Zhou L."/>
            <person name="Wu L."/>
            <person name="An W."/>
            <person name="Chen Y."/>
            <person name="Zhao L."/>
        </authorList>
    </citation>
    <scope>NUCLEOTIDE SEQUENCE [LARGE SCALE GENOMIC DNA]</scope>
    <source>
        <strain evidence="1 2">W25</strain>
    </source>
</reference>